<reference evidence="1 2" key="1">
    <citation type="journal article" date="2024" name="G3 (Bethesda)">
        <title>Genome assembly of Hibiscus sabdariffa L. provides insights into metabolisms of medicinal natural products.</title>
        <authorList>
            <person name="Kim T."/>
        </authorList>
    </citation>
    <scope>NUCLEOTIDE SEQUENCE [LARGE SCALE GENOMIC DNA]</scope>
    <source>
        <strain evidence="1">TK-2024</strain>
        <tissue evidence="1">Old leaves</tissue>
    </source>
</reference>
<sequence length="193" mass="21227">MKITPENPSESNAKRITIILADPNTKHTVKKPCCVGDDPPDNGQVIDWCDQPLTMTEGIQISDQPVNESNCPIPESIINATTLVSASSPTKIPSWEIKLWLISEEEILDEDLKIIEGDVVHSTVDGIIAIKRIQNLAAKSFDPTVVDMCPSVLNPLGKMNCEPVVPSVPITPTPDSTLFGPWMMVEHRRQPVR</sequence>
<evidence type="ECO:0000313" key="2">
    <source>
        <dbReference type="Proteomes" id="UP001472677"/>
    </source>
</evidence>
<dbReference type="Proteomes" id="UP001472677">
    <property type="component" value="Unassembled WGS sequence"/>
</dbReference>
<protein>
    <submittedName>
        <fullName evidence="1">Uncharacterized protein</fullName>
    </submittedName>
</protein>
<gene>
    <name evidence="1" type="ORF">V6N12_028349</name>
</gene>
<keyword evidence="2" id="KW-1185">Reference proteome</keyword>
<proteinExistence type="predicted"/>
<accession>A0ABR2F5K2</accession>
<evidence type="ECO:0000313" key="1">
    <source>
        <dbReference type="EMBL" id="KAK8572294.1"/>
    </source>
</evidence>
<name>A0ABR2F5K2_9ROSI</name>
<comment type="caution">
    <text evidence="1">The sequence shown here is derived from an EMBL/GenBank/DDBJ whole genome shotgun (WGS) entry which is preliminary data.</text>
</comment>
<dbReference type="EMBL" id="JBBPBM010000008">
    <property type="protein sequence ID" value="KAK8572294.1"/>
    <property type="molecule type" value="Genomic_DNA"/>
</dbReference>
<organism evidence="1 2">
    <name type="scientific">Hibiscus sabdariffa</name>
    <name type="common">roselle</name>
    <dbReference type="NCBI Taxonomy" id="183260"/>
    <lineage>
        <taxon>Eukaryota</taxon>
        <taxon>Viridiplantae</taxon>
        <taxon>Streptophyta</taxon>
        <taxon>Embryophyta</taxon>
        <taxon>Tracheophyta</taxon>
        <taxon>Spermatophyta</taxon>
        <taxon>Magnoliopsida</taxon>
        <taxon>eudicotyledons</taxon>
        <taxon>Gunneridae</taxon>
        <taxon>Pentapetalae</taxon>
        <taxon>rosids</taxon>
        <taxon>malvids</taxon>
        <taxon>Malvales</taxon>
        <taxon>Malvaceae</taxon>
        <taxon>Malvoideae</taxon>
        <taxon>Hibiscus</taxon>
    </lineage>
</organism>